<evidence type="ECO:0000256" key="5">
    <source>
        <dbReference type="ARBA" id="ARBA00023136"/>
    </source>
</evidence>
<feature type="transmembrane region" description="Helical" evidence="7">
    <location>
        <begin position="258"/>
        <end position="284"/>
    </location>
</feature>
<keyword evidence="2" id="KW-1003">Cell membrane</keyword>
<comment type="subcellular location">
    <subcellularLocation>
        <location evidence="1">Cell membrane</location>
        <topology evidence="1">Multi-pass membrane protein</topology>
    </subcellularLocation>
</comment>
<dbReference type="InterPro" id="IPR025857">
    <property type="entry name" value="MacB_PCD"/>
</dbReference>
<dbReference type="Pfam" id="PF12704">
    <property type="entry name" value="MacB_PCD"/>
    <property type="match status" value="1"/>
</dbReference>
<evidence type="ECO:0000313" key="11">
    <source>
        <dbReference type="Proteomes" id="UP000681414"/>
    </source>
</evidence>
<organism evidence="10 11">
    <name type="scientific">Lederbergia citri</name>
    <dbReference type="NCBI Taxonomy" id="2833580"/>
    <lineage>
        <taxon>Bacteria</taxon>
        <taxon>Bacillati</taxon>
        <taxon>Bacillota</taxon>
        <taxon>Bacilli</taxon>
        <taxon>Bacillales</taxon>
        <taxon>Bacillaceae</taxon>
        <taxon>Lederbergia</taxon>
    </lineage>
</organism>
<feature type="transmembrane region" description="Helical" evidence="7">
    <location>
        <begin position="700"/>
        <end position="724"/>
    </location>
</feature>
<feature type="transmembrane region" description="Helical" evidence="7">
    <location>
        <begin position="398"/>
        <end position="415"/>
    </location>
</feature>
<keyword evidence="11" id="KW-1185">Reference proteome</keyword>
<evidence type="ECO:0000313" key="10">
    <source>
        <dbReference type="EMBL" id="MBS4196235.1"/>
    </source>
</evidence>
<dbReference type="PANTHER" id="PTHR30572:SF4">
    <property type="entry name" value="ABC TRANSPORTER PERMEASE YTRF"/>
    <property type="match status" value="1"/>
</dbReference>
<evidence type="ECO:0000259" key="8">
    <source>
        <dbReference type="Pfam" id="PF02687"/>
    </source>
</evidence>
<feature type="transmembrane region" description="Helical" evidence="7">
    <location>
        <begin position="421"/>
        <end position="443"/>
    </location>
</feature>
<comment type="similarity">
    <text evidence="6">Belongs to the ABC-4 integral membrane protein family.</text>
</comment>
<reference evidence="10 11" key="1">
    <citation type="submission" date="2021-05" db="EMBL/GenBank/DDBJ databases">
        <title>Novel Bacillus species.</title>
        <authorList>
            <person name="Liu G."/>
        </authorList>
    </citation>
    <scope>NUCLEOTIDE SEQUENCE [LARGE SCALE GENOMIC DNA]</scope>
    <source>
        <strain evidence="11">FJAT-49780</strain>
    </source>
</reference>
<accession>A0A942YI98</accession>
<sequence length="828" mass="91919">MNHWLVAWRNLMRRKLRSFLMIVSIVIGVASTFAVVAAVDSAEKAFPIFLKNAFGKADFNINGTEAYFSEEVHQDIKKLESMSSIAVLKENTNIEIEGANKSPIQKRVVLSGYSDLDTPVTGFKVVEGSLNNGGAVITDRTARVWKVNVGDTISFKTDSGIQSIKVSAIVKYTVELMGPSSWSMANYHPWSVAVPLKVVQDWYRLPGKIDNIQVKVKDVSTLKTVESQLEQFVKNYDGIYMQPVVIDFESTFKTLDSFFLALYIAGFLGIVLSAFIIFHSFYVSMKERKNEFAVLKTVGYTPSDIRAMVLAEVILISILGTTIGLLLGYAFGLGLKSLIFLIYSVYEGGMVLMKGLILSALAGLLVPILAALYPMRQAVNVSVIEVVKENRATAFKPSKWLAFIGILLIASGFFIKHLLLIVPLMIGIIFVFPYLFKLFEFFLKKVVYKPLFRFSGELAANNLNRNLGRTSMTSVILCLGITMIILMSSLNSALLQTYEKVIYSSYGGNLDIMFHHVEKEDLETLKNIEGVDGAITYSMQSVIWSLGDQKRKLPVYGVGEEWIDRFSLFTSPDMSNSERIKQLQSDEILLDKISYDVWGGTFGESILLDTLQGLKAYKVVGIVDSMKNSGYGAFMKEEAFKESFGLKYERNALVIKDEDTSPLELRKRIFDQFGERIEEMFGPEDWVAVIKATFTGSFTIINGLVVLAIIVSGIGITNTLLISVMERIREIGMMRAVGVSRRQIVGMILLEGLGIGLAATIIGSLFGILLIYITSTFLEVSSLTFDFGISWGIIFATTLFGLSVSLISSFAPASRAAKTKLSEALRYE</sequence>
<evidence type="ECO:0000256" key="7">
    <source>
        <dbReference type="SAM" id="Phobius"/>
    </source>
</evidence>
<comment type="caution">
    <text evidence="10">The sequence shown here is derived from an EMBL/GenBank/DDBJ whole genome shotgun (WGS) entry which is preliminary data.</text>
</comment>
<keyword evidence="4 7" id="KW-1133">Transmembrane helix</keyword>
<dbReference type="AlphaFoldDB" id="A0A942YI98"/>
<name>A0A942YI98_9BACI</name>
<evidence type="ECO:0000256" key="4">
    <source>
        <dbReference type="ARBA" id="ARBA00022989"/>
    </source>
</evidence>
<evidence type="ECO:0000256" key="1">
    <source>
        <dbReference type="ARBA" id="ARBA00004651"/>
    </source>
</evidence>
<feature type="domain" description="ABC3 transporter permease C-terminal" evidence="8">
    <location>
        <begin position="264"/>
        <end position="382"/>
    </location>
</feature>
<dbReference type="RefSeq" id="WP_213125384.1">
    <property type="nucleotide sequence ID" value="NZ_JAGYPG010000002.1"/>
</dbReference>
<dbReference type="GO" id="GO:0022857">
    <property type="term" value="F:transmembrane transporter activity"/>
    <property type="evidence" value="ECO:0007669"/>
    <property type="project" value="TreeGrafter"/>
</dbReference>
<feature type="transmembrane region" description="Helical" evidence="7">
    <location>
        <begin position="744"/>
        <end position="773"/>
    </location>
</feature>
<dbReference type="PANTHER" id="PTHR30572">
    <property type="entry name" value="MEMBRANE COMPONENT OF TRANSPORTER-RELATED"/>
    <property type="match status" value="1"/>
</dbReference>
<dbReference type="Proteomes" id="UP000681414">
    <property type="component" value="Unassembled WGS sequence"/>
</dbReference>
<feature type="domain" description="ABC3 transporter permease C-terminal" evidence="8">
    <location>
        <begin position="704"/>
        <end position="820"/>
    </location>
</feature>
<evidence type="ECO:0000256" key="2">
    <source>
        <dbReference type="ARBA" id="ARBA00022475"/>
    </source>
</evidence>
<evidence type="ECO:0000256" key="6">
    <source>
        <dbReference type="ARBA" id="ARBA00038076"/>
    </source>
</evidence>
<feature type="domain" description="MacB-like periplasmic core" evidence="9">
    <location>
        <begin position="18"/>
        <end position="231"/>
    </location>
</feature>
<proteinExistence type="inferred from homology"/>
<feature type="transmembrane region" description="Helical" evidence="7">
    <location>
        <begin position="351"/>
        <end position="373"/>
    </location>
</feature>
<keyword evidence="3 7" id="KW-0812">Transmembrane</keyword>
<dbReference type="InterPro" id="IPR003838">
    <property type="entry name" value="ABC3_permease_C"/>
</dbReference>
<feature type="transmembrane region" description="Helical" evidence="7">
    <location>
        <begin position="475"/>
        <end position="495"/>
    </location>
</feature>
<evidence type="ECO:0000256" key="3">
    <source>
        <dbReference type="ARBA" id="ARBA00022692"/>
    </source>
</evidence>
<feature type="transmembrane region" description="Helical" evidence="7">
    <location>
        <begin position="788"/>
        <end position="811"/>
    </location>
</feature>
<feature type="transmembrane region" description="Helical" evidence="7">
    <location>
        <begin position="305"/>
        <end position="331"/>
    </location>
</feature>
<keyword evidence="5 7" id="KW-0472">Membrane</keyword>
<dbReference type="EMBL" id="JAGYPG010000002">
    <property type="protein sequence ID" value="MBS4196235.1"/>
    <property type="molecule type" value="Genomic_DNA"/>
</dbReference>
<dbReference type="GO" id="GO:0005886">
    <property type="term" value="C:plasma membrane"/>
    <property type="evidence" value="ECO:0007669"/>
    <property type="project" value="UniProtKB-SubCell"/>
</dbReference>
<evidence type="ECO:0000259" key="9">
    <source>
        <dbReference type="Pfam" id="PF12704"/>
    </source>
</evidence>
<dbReference type="Pfam" id="PF02687">
    <property type="entry name" value="FtsX"/>
    <property type="match status" value="2"/>
</dbReference>
<gene>
    <name evidence="10" type="ORF">KHA97_14300</name>
</gene>
<dbReference type="InterPro" id="IPR050250">
    <property type="entry name" value="Macrolide_Exporter_MacB"/>
</dbReference>
<protein>
    <submittedName>
        <fullName evidence="10">ABC transporter permease</fullName>
    </submittedName>
</protein>